<dbReference type="EMBL" id="JAAARO010000018">
    <property type="protein sequence ID" value="KAF5731690.1"/>
    <property type="molecule type" value="Genomic_DNA"/>
</dbReference>
<comment type="caution">
    <text evidence="1">The sequence shown here is derived from an EMBL/GenBank/DDBJ whole genome shotgun (WGS) entry which is preliminary data.</text>
</comment>
<dbReference type="Proteomes" id="UP000593562">
    <property type="component" value="Unassembled WGS sequence"/>
</dbReference>
<organism evidence="1 2">
    <name type="scientific">Tripterygium wilfordii</name>
    <name type="common">Thunder God vine</name>
    <dbReference type="NCBI Taxonomy" id="458696"/>
    <lineage>
        <taxon>Eukaryota</taxon>
        <taxon>Viridiplantae</taxon>
        <taxon>Streptophyta</taxon>
        <taxon>Embryophyta</taxon>
        <taxon>Tracheophyta</taxon>
        <taxon>Spermatophyta</taxon>
        <taxon>Magnoliopsida</taxon>
        <taxon>eudicotyledons</taxon>
        <taxon>Gunneridae</taxon>
        <taxon>Pentapetalae</taxon>
        <taxon>rosids</taxon>
        <taxon>fabids</taxon>
        <taxon>Celastrales</taxon>
        <taxon>Celastraceae</taxon>
        <taxon>Tripterygium</taxon>
    </lineage>
</organism>
<keyword evidence="2" id="KW-1185">Reference proteome</keyword>
<proteinExistence type="predicted"/>
<sequence length="364" mass="41474">MCPNTRRPRIMLKDFLLEDLNSCSSAGFKSLPRNPPPSDDSTRRRIDVDTFARLRSGPVKLLRRPSKAASTRISAFQAIINAVKNLRLVKSPSIILPRSLSRSLSRRNSIKKREHESLNVRQVKVTVKDIMRWTSFNVELHSEPLNFASSPDHHCTATTTTTTTTTSSSTCSSSGSSWCDSDFTAEDLPSWSGKCEEDDGENDVVDKKYLPPLVHKDWVEVTAEYTVEPKGEVECEEEEQHRSISSIHHEFEEGEEPLSSLEQVLLLDFLRDELADSTNDQIRHQGLGFEKVIRKARAWLRGEHSTLFELGVDDEAKREATVNELYREGRRWSELEEEQKEIAMEVENGLLCDLMDQLLFDILL</sequence>
<reference evidence="1 2" key="1">
    <citation type="journal article" date="2020" name="Nat. Commun.">
        <title>Genome of Tripterygium wilfordii and identification of cytochrome P450 involved in triptolide biosynthesis.</title>
        <authorList>
            <person name="Tu L."/>
            <person name="Su P."/>
            <person name="Zhang Z."/>
            <person name="Gao L."/>
            <person name="Wang J."/>
            <person name="Hu T."/>
            <person name="Zhou J."/>
            <person name="Zhang Y."/>
            <person name="Zhao Y."/>
            <person name="Liu Y."/>
            <person name="Song Y."/>
            <person name="Tong Y."/>
            <person name="Lu Y."/>
            <person name="Yang J."/>
            <person name="Xu C."/>
            <person name="Jia M."/>
            <person name="Peters R.J."/>
            <person name="Huang L."/>
            <person name="Gao W."/>
        </authorList>
    </citation>
    <scope>NUCLEOTIDE SEQUENCE [LARGE SCALE GENOMIC DNA]</scope>
    <source>
        <strain evidence="2">cv. XIE 37</strain>
        <tissue evidence="1">Leaf</tissue>
    </source>
</reference>
<evidence type="ECO:0008006" key="3">
    <source>
        <dbReference type="Google" id="ProtNLM"/>
    </source>
</evidence>
<protein>
    <recommendedName>
        <fullName evidence="3">DUF4378 domain-containing protein</fullName>
    </recommendedName>
</protein>
<dbReference type="OrthoDB" id="1669163at2759"/>
<evidence type="ECO:0000313" key="1">
    <source>
        <dbReference type="EMBL" id="KAF5731690.1"/>
    </source>
</evidence>
<name>A0A7J7CC89_TRIWF</name>
<accession>A0A7J7CC89</accession>
<dbReference type="AlphaFoldDB" id="A0A7J7CC89"/>
<dbReference type="InParanoid" id="A0A7J7CC89"/>
<evidence type="ECO:0000313" key="2">
    <source>
        <dbReference type="Proteomes" id="UP000593562"/>
    </source>
</evidence>
<dbReference type="PANTHER" id="PTHR33623">
    <property type="entry name" value="OS04G0572500 PROTEIN"/>
    <property type="match status" value="1"/>
</dbReference>
<dbReference type="PANTHER" id="PTHR33623:SF17">
    <property type="entry name" value="DUF4378 DOMAIN-CONTAINING PROTEIN"/>
    <property type="match status" value="1"/>
</dbReference>
<gene>
    <name evidence="1" type="ORF">HS088_TW18G00374</name>
</gene>
<dbReference type="FunCoup" id="A0A7J7CC89">
    <property type="interactions" value="20"/>
</dbReference>